<accession>A0A9W6XKR7</accession>
<keyword evidence="3" id="KW-1185">Reference proteome</keyword>
<reference evidence="2" key="1">
    <citation type="submission" date="2023-04" db="EMBL/GenBank/DDBJ databases">
        <title>Phytophthora fragariaefolia NBRC 109709.</title>
        <authorList>
            <person name="Ichikawa N."/>
            <person name="Sato H."/>
            <person name="Tonouchi N."/>
        </authorList>
    </citation>
    <scope>NUCLEOTIDE SEQUENCE</scope>
    <source>
        <strain evidence="2">NBRC 109709</strain>
    </source>
</reference>
<feature type="region of interest" description="Disordered" evidence="1">
    <location>
        <begin position="64"/>
        <end position="91"/>
    </location>
</feature>
<proteinExistence type="predicted"/>
<dbReference type="Proteomes" id="UP001165121">
    <property type="component" value="Unassembled WGS sequence"/>
</dbReference>
<sequence length="157" mass="16665">MLLKIEISAAVATVTRTITTTLKYPLQSVQVDCVEYFPVETGIQAGSSGLIITLAEEAEVDGREGRRGLVELPNSDSNRSRHDTSRNVSPSVAEAAVVASETVPEDYDALVAADGADAAGFDDFDDTVENTMSVSHVESASLMKDLATVGATKMKKR</sequence>
<name>A0A9W6XKR7_9STRA</name>
<comment type="caution">
    <text evidence="2">The sequence shown here is derived from an EMBL/GenBank/DDBJ whole genome shotgun (WGS) entry which is preliminary data.</text>
</comment>
<evidence type="ECO:0000313" key="3">
    <source>
        <dbReference type="Proteomes" id="UP001165121"/>
    </source>
</evidence>
<protein>
    <submittedName>
        <fullName evidence="2">Unnamed protein product</fullName>
    </submittedName>
</protein>
<dbReference type="AlphaFoldDB" id="A0A9W6XKR7"/>
<evidence type="ECO:0000256" key="1">
    <source>
        <dbReference type="SAM" id="MobiDB-lite"/>
    </source>
</evidence>
<dbReference type="EMBL" id="BSXT01001244">
    <property type="protein sequence ID" value="GMF40417.1"/>
    <property type="molecule type" value="Genomic_DNA"/>
</dbReference>
<gene>
    <name evidence="2" type="ORF">Pfra01_001240700</name>
</gene>
<evidence type="ECO:0000313" key="2">
    <source>
        <dbReference type="EMBL" id="GMF40417.1"/>
    </source>
</evidence>
<organism evidence="2 3">
    <name type="scientific">Phytophthora fragariaefolia</name>
    <dbReference type="NCBI Taxonomy" id="1490495"/>
    <lineage>
        <taxon>Eukaryota</taxon>
        <taxon>Sar</taxon>
        <taxon>Stramenopiles</taxon>
        <taxon>Oomycota</taxon>
        <taxon>Peronosporomycetes</taxon>
        <taxon>Peronosporales</taxon>
        <taxon>Peronosporaceae</taxon>
        <taxon>Phytophthora</taxon>
    </lineage>
</organism>